<feature type="compositionally biased region" description="Polar residues" evidence="2">
    <location>
        <begin position="834"/>
        <end position="851"/>
    </location>
</feature>
<dbReference type="InParanoid" id="A0A078A5B0"/>
<evidence type="ECO:0000256" key="2">
    <source>
        <dbReference type="SAM" id="MobiDB-lite"/>
    </source>
</evidence>
<name>A0A078A5B0_STYLE</name>
<feature type="region of interest" description="Disordered" evidence="2">
    <location>
        <begin position="597"/>
        <end position="649"/>
    </location>
</feature>
<protein>
    <submittedName>
        <fullName evidence="3">Uncharacterized protein</fullName>
    </submittedName>
</protein>
<feature type="region of interest" description="Disordered" evidence="2">
    <location>
        <begin position="430"/>
        <end position="457"/>
    </location>
</feature>
<feature type="region of interest" description="Disordered" evidence="2">
    <location>
        <begin position="830"/>
        <end position="851"/>
    </location>
</feature>
<dbReference type="AlphaFoldDB" id="A0A078A5B0"/>
<dbReference type="EMBL" id="CCKQ01005522">
    <property type="protein sequence ID" value="CDW76770.1"/>
    <property type="molecule type" value="Genomic_DNA"/>
</dbReference>
<keyword evidence="1" id="KW-0175">Coiled coil</keyword>
<proteinExistence type="predicted"/>
<feature type="coiled-coil region" evidence="1">
    <location>
        <begin position="523"/>
        <end position="554"/>
    </location>
</feature>
<keyword evidence="4" id="KW-1185">Reference proteome</keyword>
<feature type="region of interest" description="Disordered" evidence="2">
    <location>
        <begin position="348"/>
        <end position="386"/>
    </location>
</feature>
<evidence type="ECO:0000256" key="1">
    <source>
        <dbReference type="SAM" id="Coils"/>
    </source>
</evidence>
<dbReference type="Proteomes" id="UP000039865">
    <property type="component" value="Unassembled WGS sequence"/>
</dbReference>
<reference evidence="3 4" key="1">
    <citation type="submission" date="2014-06" db="EMBL/GenBank/DDBJ databases">
        <authorList>
            <person name="Swart Estienne"/>
        </authorList>
    </citation>
    <scope>NUCLEOTIDE SEQUENCE [LARGE SCALE GENOMIC DNA]</scope>
    <source>
        <strain evidence="3 4">130c</strain>
    </source>
</reference>
<organism evidence="3 4">
    <name type="scientific">Stylonychia lemnae</name>
    <name type="common">Ciliate</name>
    <dbReference type="NCBI Taxonomy" id="5949"/>
    <lineage>
        <taxon>Eukaryota</taxon>
        <taxon>Sar</taxon>
        <taxon>Alveolata</taxon>
        <taxon>Ciliophora</taxon>
        <taxon>Intramacronucleata</taxon>
        <taxon>Spirotrichea</taxon>
        <taxon>Stichotrichia</taxon>
        <taxon>Sporadotrichida</taxon>
        <taxon>Oxytrichidae</taxon>
        <taxon>Stylonychinae</taxon>
        <taxon>Stylonychia</taxon>
    </lineage>
</organism>
<feature type="compositionally biased region" description="Low complexity" evidence="2">
    <location>
        <begin position="620"/>
        <end position="644"/>
    </location>
</feature>
<feature type="compositionally biased region" description="Polar residues" evidence="2">
    <location>
        <begin position="350"/>
        <end position="359"/>
    </location>
</feature>
<accession>A0A078A5B0</accession>
<evidence type="ECO:0000313" key="3">
    <source>
        <dbReference type="EMBL" id="CDW76770.1"/>
    </source>
</evidence>
<evidence type="ECO:0000313" key="4">
    <source>
        <dbReference type="Proteomes" id="UP000039865"/>
    </source>
</evidence>
<gene>
    <name evidence="3" type="primary">Contig355.g398</name>
    <name evidence="3" type="ORF">STYLEM_5733</name>
</gene>
<sequence length="882" mass="101892">MNGQQTQQNSKVNDKKSRFKNRLIGMGKIDFSSTVAQGQKDGTMFSPQLDRDLQSFKSVGPIFEGMPFVRYSSKPIDWITISNEEKDTAYDEDDDYRLINKEFKKKKLSIPIQEKSGQSRIKRHIHASSTTNNLIIPMTQKINQMISQKQMQQQAHQLFTQASAAQLNLKKQAASSSPMKQQLQQQLQKKQTLAAIKFKDFKINNPGGGPKLKFNKFSSNLNANDEGDSLDDHEKEFFFLSMKQFLQFQARRKSCHCTMCGGDLKNQSLRNKAEYIDAEVALINQLSTVKQQKQSFKNYLLKDITKKVQEYIKFKQVKDQLATIQQKEQKSTSKKKFGRFFNIGMKSRSRGLSNSGSKEFQSDSKLMKIQTPSDKNAISHDDSGSTKAIQLKSMQSASAFPTNFQKPIQQMTFAKSHTILVRESLDEYHQTISPNKKREREESPTKYSDPNIPINKDENQDQMDLELQLLRPYLNDLKSKNNRFFGNSSNISITSFENSQKLQDRQKFGAFTLQSMDRDYVSKNRLQEIEEIILRELENQNEEYKNFIQEEIQKNIKNNRTQKNPQRKSFLYNLTSPNLQVSPIIKSLDQDHLKSQFAPQHKPDILSLPQTRTISKRGSDSFSDSSSDSVSAKSTQRSNNNNQQDMRDNRATIFLTSKMFRRPKDRTYLQPVKQIVRNYNSTLNIVQNQDLVQTSSQNNIIQAPMIKIQDSVLSSQYGSVSQQHNLFEQRSQSIQSNPYVQNLTKPSVQILNNNYQQTAKTLRGSLKSQQSSRKSLNSAILKYMDKSDQVFHQKLINKIHIQEKNHMFFKRQSTEQSQLQRVSTAKPQILGQKPQRQIQRVLESSKSQRRVYTSMQQSREISGQRNRLGSQLQDLFAQNTFE</sequence>